<accession>A0A0E9QWY3</accession>
<reference evidence="1" key="2">
    <citation type="journal article" date="2015" name="Fish Shellfish Immunol.">
        <title>Early steps in the European eel (Anguilla anguilla)-Vibrio vulnificus interaction in the gills: Role of the RtxA13 toxin.</title>
        <authorList>
            <person name="Callol A."/>
            <person name="Pajuelo D."/>
            <person name="Ebbesson L."/>
            <person name="Teles M."/>
            <person name="MacKenzie S."/>
            <person name="Amaro C."/>
        </authorList>
    </citation>
    <scope>NUCLEOTIDE SEQUENCE</scope>
</reference>
<proteinExistence type="predicted"/>
<dbReference type="AlphaFoldDB" id="A0A0E9QWY3"/>
<sequence length="70" mass="8203">MILLQSGIIPAVKQFRCHCEEQAPVPAWMSSFLHQSIFTDEVESHNKYQLFRQKCMKYSSRGYSCICNTR</sequence>
<reference evidence="1" key="1">
    <citation type="submission" date="2014-11" db="EMBL/GenBank/DDBJ databases">
        <authorList>
            <person name="Amaro Gonzalez C."/>
        </authorList>
    </citation>
    <scope>NUCLEOTIDE SEQUENCE</scope>
</reference>
<name>A0A0E9QWY3_ANGAN</name>
<dbReference type="EMBL" id="GBXM01087238">
    <property type="protein sequence ID" value="JAH21339.1"/>
    <property type="molecule type" value="Transcribed_RNA"/>
</dbReference>
<evidence type="ECO:0000313" key="1">
    <source>
        <dbReference type="EMBL" id="JAH21339.1"/>
    </source>
</evidence>
<organism evidence="1">
    <name type="scientific">Anguilla anguilla</name>
    <name type="common">European freshwater eel</name>
    <name type="synonym">Muraena anguilla</name>
    <dbReference type="NCBI Taxonomy" id="7936"/>
    <lineage>
        <taxon>Eukaryota</taxon>
        <taxon>Metazoa</taxon>
        <taxon>Chordata</taxon>
        <taxon>Craniata</taxon>
        <taxon>Vertebrata</taxon>
        <taxon>Euteleostomi</taxon>
        <taxon>Actinopterygii</taxon>
        <taxon>Neopterygii</taxon>
        <taxon>Teleostei</taxon>
        <taxon>Anguilliformes</taxon>
        <taxon>Anguillidae</taxon>
        <taxon>Anguilla</taxon>
    </lineage>
</organism>
<protein>
    <submittedName>
        <fullName evidence="1">Uncharacterized protein</fullName>
    </submittedName>
</protein>